<evidence type="ECO:0000313" key="2">
    <source>
        <dbReference type="EMBL" id="MBP2408734.1"/>
    </source>
</evidence>
<dbReference type="InterPro" id="IPR036259">
    <property type="entry name" value="MFS_trans_sf"/>
</dbReference>
<dbReference type="Gene3D" id="1.20.1250.20">
    <property type="entry name" value="MFS general substrate transporter like domains"/>
    <property type="match status" value="2"/>
</dbReference>
<dbReference type="InterPro" id="IPR039672">
    <property type="entry name" value="MFS_2"/>
</dbReference>
<feature type="transmembrane region" description="Helical" evidence="1">
    <location>
        <begin position="91"/>
        <end position="113"/>
    </location>
</feature>
<feature type="transmembrane region" description="Helical" evidence="1">
    <location>
        <begin position="119"/>
        <end position="138"/>
    </location>
</feature>
<keyword evidence="3" id="KW-1185">Reference proteome</keyword>
<organism evidence="2 3">
    <name type="scientific">Brachybacterium fresconis</name>
    <dbReference type="NCBI Taxonomy" id="173363"/>
    <lineage>
        <taxon>Bacteria</taxon>
        <taxon>Bacillati</taxon>
        <taxon>Actinomycetota</taxon>
        <taxon>Actinomycetes</taxon>
        <taxon>Micrococcales</taxon>
        <taxon>Dermabacteraceae</taxon>
        <taxon>Brachybacterium</taxon>
    </lineage>
</organism>
<protein>
    <submittedName>
        <fullName evidence="2">Glucuronide carrier protein</fullName>
    </submittedName>
</protein>
<gene>
    <name evidence="2" type="ORF">JOF44_001637</name>
</gene>
<feature type="transmembrane region" description="Helical" evidence="1">
    <location>
        <begin position="271"/>
        <end position="292"/>
    </location>
</feature>
<feature type="transmembrane region" description="Helical" evidence="1">
    <location>
        <begin position="417"/>
        <end position="439"/>
    </location>
</feature>
<feature type="transmembrane region" description="Helical" evidence="1">
    <location>
        <begin position="159"/>
        <end position="176"/>
    </location>
</feature>
<dbReference type="SUPFAM" id="SSF52540">
    <property type="entry name" value="P-loop containing nucleoside triphosphate hydrolases"/>
    <property type="match status" value="1"/>
</dbReference>
<keyword evidence="1" id="KW-1133">Transmembrane helix</keyword>
<accession>A0ABS4YJ11</accession>
<dbReference type="RefSeq" id="WP_209889627.1">
    <property type="nucleotide sequence ID" value="NZ_BAAAJV010000005.1"/>
</dbReference>
<dbReference type="InterPro" id="IPR001927">
    <property type="entry name" value="Na/Gal_symport"/>
</dbReference>
<sequence length="686" mass="72946">MSSAAEATGSRTDLLPRRRVLGYAMGDAANNVAFQMTSLFLMVYMTDIAGVPAAIAGTIYGVTKVWAGVTDLVAGNTVGRRETRHGRLRPWLLWASPFLVVSLVLLFSTPAGLGPMATVAWILLFDAAFQLCYSFVNIPYGSLSAAMTENATDRSRLSGARSIASSITGVVLSLVLSPQFEDTTADGIRLTFTLATVALALIAMILYWVCFRNTREVVPPGTGTLTLRTTLAMVVRNKPLLLLCLGALFLLGGSFTMNAVMMYYARDVVGGAGYFTLLFLAQTIGTIAAATAIPAITEKFGKRIGYVGLALVAVAGLVLIGLTPTGSLPLALLAFLVYGIGFGGTNALMFSMQADTVDYGEWKTGTRAEGGSYSVLSFVRKTGQGIGGALGGAIIGAFGYASGAPEQTEQAVQGIKIAAGWAPAVLCVIAALIIVLYPLGAQEHRSIVQDLRQRRARASVGATKPGGAVVISRDGQRLIATRPVVTINEQYGAGASSVGARVAEQLGVAFAGTRFSSEDLERASSSRPRVLEDSRTGRSLRWLHTFSWPTVEVDVAAESGEAQITSQMVRQNVGEVMKLVKDSGGVVVGRDATMILGDVQGAIHVRMEGEVEDRVARATVDYELTPEVAAQRQVREDRMRPRMSGRLMGWDPAEPTRYHLIIDTSRMSLDEAVEEIVAAVEAQQGE</sequence>
<feature type="transmembrane region" description="Helical" evidence="1">
    <location>
        <begin position="188"/>
        <end position="209"/>
    </location>
</feature>
<dbReference type="Pfam" id="PF13347">
    <property type="entry name" value="MFS_2"/>
    <property type="match status" value="1"/>
</dbReference>
<feature type="transmembrane region" description="Helical" evidence="1">
    <location>
        <begin position="240"/>
        <end position="265"/>
    </location>
</feature>
<evidence type="ECO:0000313" key="3">
    <source>
        <dbReference type="Proteomes" id="UP000698222"/>
    </source>
</evidence>
<dbReference type="Gene3D" id="3.40.50.300">
    <property type="entry name" value="P-loop containing nucleotide triphosphate hydrolases"/>
    <property type="match status" value="1"/>
</dbReference>
<reference evidence="2 3" key="1">
    <citation type="submission" date="2021-03" db="EMBL/GenBank/DDBJ databases">
        <title>Sequencing the genomes of 1000 actinobacteria strains.</title>
        <authorList>
            <person name="Klenk H.-P."/>
        </authorList>
    </citation>
    <scope>NUCLEOTIDE SEQUENCE [LARGE SCALE GENOMIC DNA]</scope>
    <source>
        <strain evidence="2 3">DSM 14564</strain>
    </source>
</reference>
<comment type="caution">
    <text evidence="2">The sequence shown here is derived from an EMBL/GenBank/DDBJ whole genome shotgun (WGS) entry which is preliminary data.</text>
</comment>
<name>A0ABS4YJ11_9MICO</name>
<dbReference type="EMBL" id="JAGIOC010000001">
    <property type="protein sequence ID" value="MBP2408734.1"/>
    <property type="molecule type" value="Genomic_DNA"/>
</dbReference>
<dbReference type="PANTHER" id="PTHR11328">
    <property type="entry name" value="MAJOR FACILITATOR SUPERFAMILY DOMAIN-CONTAINING PROTEIN"/>
    <property type="match status" value="1"/>
</dbReference>
<dbReference type="Proteomes" id="UP000698222">
    <property type="component" value="Unassembled WGS sequence"/>
</dbReference>
<dbReference type="Pfam" id="PF13189">
    <property type="entry name" value="Cytidylate_kin2"/>
    <property type="match status" value="1"/>
</dbReference>
<dbReference type="InterPro" id="IPR027417">
    <property type="entry name" value="P-loop_NTPase"/>
</dbReference>
<feature type="transmembrane region" description="Helical" evidence="1">
    <location>
        <begin position="304"/>
        <end position="322"/>
    </location>
</feature>
<dbReference type="NCBIfam" id="TIGR00792">
    <property type="entry name" value="gph"/>
    <property type="match status" value="1"/>
</dbReference>
<keyword evidence="1" id="KW-0472">Membrane</keyword>
<dbReference type="CDD" id="cd17332">
    <property type="entry name" value="MFS_MelB_like"/>
    <property type="match status" value="1"/>
</dbReference>
<dbReference type="PANTHER" id="PTHR11328:SF24">
    <property type="entry name" value="MAJOR FACILITATOR SUPERFAMILY (MFS) PROFILE DOMAIN-CONTAINING PROTEIN"/>
    <property type="match status" value="1"/>
</dbReference>
<dbReference type="SUPFAM" id="SSF103473">
    <property type="entry name" value="MFS general substrate transporter"/>
    <property type="match status" value="1"/>
</dbReference>
<evidence type="ECO:0000256" key="1">
    <source>
        <dbReference type="SAM" id="Phobius"/>
    </source>
</evidence>
<keyword evidence="1" id="KW-0812">Transmembrane</keyword>
<proteinExistence type="predicted"/>
<feature type="transmembrane region" description="Helical" evidence="1">
    <location>
        <begin position="328"/>
        <end position="350"/>
    </location>
</feature>